<feature type="transmembrane region" description="Helical" evidence="2">
    <location>
        <begin position="44"/>
        <end position="62"/>
    </location>
</feature>
<feature type="compositionally biased region" description="Basic and acidic residues" evidence="1">
    <location>
        <begin position="10"/>
        <end position="19"/>
    </location>
</feature>
<reference evidence="3 4" key="1">
    <citation type="submission" date="2024-10" db="EMBL/GenBank/DDBJ databases">
        <authorList>
            <person name="Wannawong T."/>
            <person name="Kuncharoen N."/>
            <person name="Mhuantong W."/>
        </authorList>
    </citation>
    <scope>NUCLEOTIDE SEQUENCE [LARGE SCALE GENOMIC DNA]</scope>
    <source>
        <strain evidence="3 4">CALK1-4</strain>
    </source>
</reference>
<organism evidence="3 4">
    <name type="scientific">Streptomyces tendae</name>
    <dbReference type="NCBI Taxonomy" id="1932"/>
    <lineage>
        <taxon>Bacteria</taxon>
        <taxon>Bacillati</taxon>
        <taxon>Actinomycetota</taxon>
        <taxon>Actinomycetes</taxon>
        <taxon>Kitasatosporales</taxon>
        <taxon>Streptomycetaceae</taxon>
        <taxon>Streptomyces</taxon>
    </lineage>
</organism>
<comment type="caution">
    <text evidence="3">The sequence shown here is derived from an EMBL/GenBank/DDBJ whole genome shotgun (WGS) entry which is preliminary data.</text>
</comment>
<evidence type="ECO:0000313" key="4">
    <source>
        <dbReference type="Proteomes" id="UP001610810"/>
    </source>
</evidence>
<keyword evidence="2" id="KW-1133">Transmembrane helix</keyword>
<feature type="compositionally biased region" description="Gly residues" evidence="1">
    <location>
        <begin position="20"/>
        <end position="29"/>
    </location>
</feature>
<name>A0ABW7RRM9_STRTE</name>
<evidence type="ECO:0000256" key="1">
    <source>
        <dbReference type="SAM" id="MobiDB-lite"/>
    </source>
</evidence>
<dbReference type="EMBL" id="JBIQWK010000001">
    <property type="protein sequence ID" value="MFI0570616.1"/>
    <property type="molecule type" value="Genomic_DNA"/>
</dbReference>
<feature type="region of interest" description="Disordered" evidence="1">
    <location>
        <begin position="1"/>
        <end position="41"/>
    </location>
</feature>
<accession>A0ABW7RRM9</accession>
<proteinExistence type="predicted"/>
<sequence length="101" mass="10736">MRANDTEEPEGGRPWERKAGGGGLPGGGDPHPPHGDGSWHTTRSVPSIVVVVLIVIWTVLAVQWKEKDCALVPTSYLLVITHGTPSVFEGCGDHAVDVTDD</sequence>
<protein>
    <submittedName>
        <fullName evidence="3">Uncharacterized protein</fullName>
    </submittedName>
</protein>
<dbReference type="RefSeq" id="WP_356528998.1">
    <property type="nucleotide sequence ID" value="NZ_JBEXMU010000001.1"/>
</dbReference>
<keyword evidence="2" id="KW-0812">Transmembrane</keyword>
<evidence type="ECO:0000256" key="2">
    <source>
        <dbReference type="SAM" id="Phobius"/>
    </source>
</evidence>
<keyword evidence="4" id="KW-1185">Reference proteome</keyword>
<gene>
    <name evidence="3" type="ORF">ACH3YB_03035</name>
</gene>
<keyword evidence="2" id="KW-0472">Membrane</keyword>
<evidence type="ECO:0000313" key="3">
    <source>
        <dbReference type="EMBL" id="MFI0570616.1"/>
    </source>
</evidence>
<dbReference type="Proteomes" id="UP001610810">
    <property type="component" value="Unassembled WGS sequence"/>
</dbReference>